<dbReference type="PANTHER" id="PTHR30028">
    <property type="entry name" value="UPF0014 INNER MEMBRANE PROTEIN YBBM-RELATED"/>
    <property type="match status" value="1"/>
</dbReference>
<keyword evidence="3 7" id="KW-0812">Transmembrane</keyword>
<feature type="transmembrane region" description="Helical" evidence="7">
    <location>
        <begin position="71"/>
        <end position="92"/>
    </location>
</feature>
<comment type="subcellular location">
    <subcellularLocation>
        <location evidence="1">Membrane</location>
        <topology evidence="1">Multi-pass membrane protein</topology>
    </subcellularLocation>
</comment>
<feature type="compositionally biased region" description="Low complexity" evidence="6">
    <location>
        <begin position="356"/>
        <end position="374"/>
    </location>
</feature>
<keyword evidence="5 7" id="KW-0472">Membrane</keyword>
<evidence type="ECO:0000256" key="5">
    <source>
        <dbReference type="ARBA" id="ARBA00023136"/>
    </source>
</evidence>
<evidence type="ECO:0000256" key="2">
    <source>
        <dbReference type="ARBA" id="ARBA00005268"/>
    </source>
</evidence>
<accession>A0A2V0P6S6</accession>
<feature type="compositionally biased region" description="Gly residues" evidence="6">
    <location>
        <begin position="338"/>
        <end position="355"/>
    </location>
</feature>
<proteinExistence type="inferred from homology"/>
<dbReference type="Proteomes" id="UP000247498">
    <property type="component" value="Unassembled WGS sequence"/>
</dbReference>
<keyword evidence="9" id="KW-1185">Reference proteome</keyword>
<evidence type="ECO:0000256" key="7">
    <source>
        <dbReference type="SAM" id="Phobius"/>
    </source>
</evidence>
<evidence type="ECO:0000256" key="1">
    <source>
        <dbReference type="ARBA" id="ARBA00004141"/>
    </source>
</evidence>
<protein>
    <submittedName>
        <fullName evidence="8">ABC transporter permease</fullName>
    </submittedName>
</protein>
<dbReference type="InParanoid" id="A0A2V0P6S6"/>
<feature type="region of interest" description="Disordered" evidence="6">
    <location>
        <begin position="334"/>
        <end position="374"/>
    </location>
</feature>
<dbReference type="OrthoDB" id="432685at2759"/>
<keyword evidence="4 7" id="KW-1133">Transmembrane helix</keyword>
<feature type="transmembrane region" description="Helical" evidence="7">
    <location>
        <begin position="98"/>
        <end position="117"/>
    </location>
</feature>
<dbReference type="InterPro" id="IPR005226">
    <property type="entry name" value="UPF0014_fam"/>
</dbReference>
<dbReference type="PANTHER" id="PTHR30028:SF0">
    <property type="entry name" value="PROTEIN ALUMINUM SENSITIVE 3"/>
    <property type="match status" value="1"/>
</dbReference>
<dbReference type="AlphaFoldDB" id="A0A2V0P6S6"/>
<evidence type="ECO:0000313" key="9">
    <source>
        <dbReference type="Proteomes" id="UP000247498"/>
    </source>
</evidence>
<organism evidence="8 9">
    <name type="scientific">Raphidocelis subcapitata</name>
    <dbReference type="NCBI Taxonomy" id="307507"/>
    <lineage>
        <taxon>Eukaryota</taxon>
        <taxon>Viridiplantae</taxon>
        <taxon>Chlorophyta</taxon>
        <taxon>core chlorophytes</taxon>
        <taxon>Chlorophyceae</taxon>
        <taxon>CS clade</taxon>
        <taxon>Sphaeropleales</taxon>
        <taxon>Selenastraceae</taxon>
        <taxon>Raphidocelis</taxon>
    </lineage>
</organism>
<evidence type="ECO:0000256" key="4">
    <source>
        <dbReference type="ARBA" id="ARBA00022989"/>
    </source>
</evidence>
<comment type="caution">
    <text evidence="8">The sequence shown here is derived from an EMBL/GenBank/DDBJ whole genome shotgun (WGS) entry which is preliminary data.</text>
</comment>
<dbReference type="EMBL" id="BDRX01000035">
    <property type="protein sequence ID" value="GBF92795.1"/>
    <property type="molecule type" value="Genomic_DNA"/>
</dbReference>
<evidence type="ECO:0000256" key="3">
    <source>
        <dbReference type="ARBA" id="ARBA00022692"/>
    </source>
</evidence>
<evidence type="ECO:0000256" key="6">
    <source>
        <dbReference type="SAM" id="MobiDB-lite"/>
    </source>
</evidence>
<feature type="transmembrane region" description="Helical" evidence="7">
    <location>
        <begin position="161"/>
        <end position="185"/>
    </location>
</feature>
<comment type="similarity">
    <text evidence="2">Belongs to the UPF0014 family.</text>
</comment>
<dbReference type="Pfam" id="PF03649">
    <property type="entry name" value="UPF0014"/>
    <property type="match status" value="1"/>
</dbReference>
<dbReference type="GO" id="GO:0005886">
    <property type="term" value="C:plasma membrane"/>
    <property type="evidence" value="ECO:0007669"/>
    <property type="project" value="TreeGrafter"/>
</dbReference>
<reference evidence="8 9" key="1">
    <citation type="journal article" date="2018" name="Sci. Rep.">
        <title>Raphidocelis subcapitata (=Pseudokirchneriella subcapitata) provides an insight into genome evolution and environmental adaptations in the Sphaeropleales.</title>
        <authorList>
            <person name="Suzuki S."/>
            <person name="Yamaguchi H."/>
            <person name="Nakajima N."/>
            <person name="Kawachi M."/>
        </authorList>
    </citation>
    <scope>NUCLEOTIDE SEQUENCE [LARGE SCALE GENOMIC DNA]</scope>
    <source>
        <strain evidence="8 9">NIES-35</strain>
    </source>
</reference>
<feature type="transmembrane region" description="Helical" evidence="7">
    <location>
        <begin position="129"/>
        <end position="149"/>
    </location>
</feature>
<feature type="transmembrane region" description="Helical" evidence="7">
    <location>
        <begin position="258"/>
        <end position="284"/>
    </location>
</feature>
<gene>
    <name evidence="8" type="ORF">Rsub_05414</name>
</gene>
<sequence>MEAGGMLARIYAGGGPAAAAAGGTANAPFGPDATPGGVLALSPLAVALAAALIAVQALVSLRFRLGLHTQLAVAAVRCVLQLSVLGYILVPIFDANNIWLVGAYCFFMVWVSALEAIGRPSKTFRGLFLNTLVIVAATAALIMSYALIVVMGVTPVWTPQYLIPILGMVLGNTITGISVGLSTIIDELSSGADRVERLLALGATRWEATRAPTSRAVRLAMTPLLNQMSVVGLVSIPGMMTGQILAGTDPSEAARYQMVIMFLLGAAATLGAVASIYAAVLHLVDSCHRLRGDRLMPKANGSGMLAWLGSNLRAAWRACCCCWRGAPPAEGYERLPAGGEGSGHGGGGGSGGNGGSRSVVSGAPQQLQQAAARP</sequence>
<feature type="transmembrane region" description="Helical" evidence="7">
    <location>
        <begin position="224"/>
        <end position="246"/>
    </location>
</feature>
<feature type="transmembrane region" description="Helical" evidence="7">
    <location>
        <begin position="38"/>
        <end position="59"/>
    </location>
</feature>
<name>A0A2V0P6S6_9CHLO</name>
<evidence type="ECO:0000313" key="8">
    <source>
        <dbReference type="EMBL" id="GBF92795.1"/>
    </source>
</evidence>